<evidence type="ECO:0000256" key="1">
    <source>
        <dbReference type="SAM" id="MobiDB-lite"/>
    </source>
</evidence>
<dbReference type="Proteomes" id="UP001362999">
    <property type="component" value="Unassembled WGS sequence"/>
</dbReference>
<feature type="region of interest" description="Disordered" evidence="1">
    <location>
        <begin position="275"/>
        <end position="296"/>
    </location>
</feature>
<evidence type="ECO:0000313" key="2">
    <source>
        <dbReference type="EMBL" id="KAK7032715.1"/>
    </source>
</evidence>
<dbReference type="EMBL" id="JAWWNJ010000023">
    <property type="protein sequence ID" value="KAK7032715.1"/>
    <property type="molecule type" value="Genomic_DNA"/>
</dbReference>
<gene>
    <name evidence="2" type="ORF">R3P38DRAFT_2773255</name>
</gene>
<evidence type="ECO:0000313" key="3">
    <source>
        <dbReference type="Proteomes" id="UP001362999"/>
    </source>
</evidence>
<name>A0AAW0BZQ4_9AGAR</name>
<reference evidence="2 3" key="1">
    <citation type="journal article" date="2024" name="J Genomics">
        <title>Draft genome sequencing and assembly of Favolaschia claudopus CIRM-BRFM 2984 isolated from oak limbs.</title>
        <authorList>
            <person name="Navarro D."/>
            <person name="Drula E."/>
            <person name="Chaduli D."/>
            <person name="Cazenave R."/>
            <person name="Ahrendt S."/>
            <person name="Wang J."/>
            <person name="Lipzen A."/>
            <person name="Daum C."/>
            <person name="Barry K."/>
            <person name="Grigoriev I.V."/>
            <person name="Favel A."/>
            <person name="Rosso M.N."/>
            <person name="Martin F."/>
        </authorList>
    </citation>
    <scope>NUCLEOTIDE SEQUENCE [LARGE SCALE GENOMIC DNA]</scope>
    <source>
        <strain evidence="2 3">CIRM-BRFM 2984</strain>
    </source>
</reference>
<comment type="caution">
    <text evidence="2">The sequence shown here is derived from an EMBL/GenBank/DDBJ whole genome shotgun (WGS) entry which is preliminary data.</text>
</comment>
<proteinExistence type="predicted"/>
<protein>
    <submittedName>
        <fullName evidence="2">Uncharacterized protein</fullName>
    </submittedName>
</protein>
<sequence length="296" mass="32878">MSKRFGSLERSSASCRLLGVASALVAPRAQHNERCRVLGGGRTKRSHVERAHAARRTCKLQWRKQSGDMATTAIRGSETKVGSEWVEGKPTQVERRGATIDKRLAAVYVCKYQRTGGGGGTYFRPSSVRIAPQYRVRCVEQLTAVQWQHDERFHDERFRVVEEVERGTDGTRIGRMPAQGTKDLQSRVIDKAGYMTTRAGPGKHRAPLVAGPSPALEDAGNFWVCGIDDSWRFSSELHNDEAAMQTSLFAIARPDRTQVQDSTDIEGKRELCIPTDNSTREASETEPQIEQGCKCG</sequence>
<keyword evidence="3" id="KW-1185">Reference proteome</keyword>
<organism evidence="2 3">
    <name type="scientific">Favolaschia claudopus</name>
    <dbReference type="NCBI Taxonomy" id="2862362"/>
    <lineage>
        <taxon>Eukaryota</taxon>
        <taxon>Fungi</taxon>
        <taxon>Dikarya</taxon>
        <taxon>Basidiomycota</taxon>
        <taxon>Agaricomycotina</taxon>
        <taxon>Agaricomycetes</taxon>
        <taxon>Agaricomycetidae</taxon>
        <taxon>Agaricales</taxon>
        <taxon>Marasmiineae</taxon>
        <taxon>Mycenaceae</taxon>
        <taxon>Favolaschia</taxon>
    </lineage>
</organism>
<accession>A0AAW0BZQ4</accession>
<dbReference type="AlphaFoldDB" id="A0AAW0BZQ4"/>